<dbReference type="PANTHER" id="PTHR10039:SF15">
    <property type="entry name" value="NACHT DOMAIN-CONTAINING PROTEIN"/>
    <property type="match status" value="1"/>
</dbReference>
<protein>
    <recommendedName>
        <fullName evidence="2">Nephrocystin 3-like N-terminal domain-containing protein</fullName>
    </recommendedName>
</protein>
<dbReference type="AlphaFoldDB" id="A0AA39JA82"/>
<comment type="caution">
    <text evidence="3">The sequence shown here is derived from an EMBL/GenBank/DDBJ whole genome shotgun (WGS) entry which is preliminary data.</text>
</comment>
<dbReference type="InterPro" id="IPR056884">
    <property type="entry name" value="NPHP3-like_N"/>
</dbReference>
<keyword evidence="1" id="KW-0677">Repeat</keyword>
<dbReference type="Pfam" id="PF24883">
    <property type="entry name" value="NPHP3_N"/>
    <property type="match status" value="1"/>
</dbReference>
<reference evidence="3" key="1">
    <citation type="submission" date="2023-06" db="EMBL/GenBank/DDBJ databases">
        <authorList>
            <consortium name="Lawrence Berkeley National Laboratory"/>
            <person name="Ahrendt S."/>
            <person name="Sahu N."/>
            <person name="Indic B."/>
            <person name="Wong-Bajracharya J."/>
            <person name="Merenyi Z."/>
            <person name="Ke H.-M."/>
            <person name="Monk M."/>
            <person name="Kocsube S."/>
            <person name="Drula E."/>
            <person name="Lipzen A."/>
            <person name="Balint B."/>
            <person name="Henrissat B."/>
            <person name="Andreopoulos B."/>
            <person name="Martin F.M."/>
            <person name="Harder C.B."/>
            <person name="Rigling D."/>
            <person name="Ford K.L."/>
            <person name="Foster G.D."/>
            <person name="Pangilinan J."/>
            <person name="Papanicolaou A."/>
            <person name="Barry K."/>
            <person name="LaButti K."/>
            <person name="Viragh M."/>
            <person name="Koriabine M."/>
            <person name="Yan M."/>
            <person name="Riley R."/>
            <person name="Champramary S."/>
            <person name="Plett K.L."/>
            <person name="Tsai I.J."/>
            <person name="Slot J."/>
            <person name="Sipos G."/>
            <person name="Plett J."/>
            <person name="Nagy L.G."/>
            <person name="Grigoriev I.V."/>
        </authorList>
    </citation>
    <scope>NUCLEOTIDE SEQUENCE</scope>
    <source>
        <strain evidence="3">FPL87.14</strain>
    </source>
</reference>
<evidence type="ECO:0000256" key="1">
    <source>
        <dbReference type="ARBA" id="ARBA00022737"/>
    </source>
</evidence>
<evidence type="ECO:0000313" key="3">
    <source>
        <dbReference type="EMBL" id="KAK0438270.1"/>
    </source>
</evidence>
<feature type="non-terminal residue" evidence="3">
    <location>
        <position position="262"/>
    </location>
</feature>
<dbReference type="EMBL" id="JAUEPT010000044">
    <property type="protein sequence ID" value="KAK0438270.1"/>
    <property type="molecule type" value="Genomic_DNA"/>
</dbReference>
<dbReference type="Proteomes" id="UP001175226">
    <property type="component" value="Unassembled WGS sequence"/>
</dbReference>
<gene>
    <name evidence="3" type="ORF">EV421DRAFT_1714441</name>
</gene>
<feature type="domain" description="Nephrocystin 3-like N-terminal" evidence="2">
    <location>
        <begin position="34"/>
        <end position="118"/>
    </location>
</feature>
<name>A0AA39JA82_9AGAR</name>
<sequence length="262" mass="29166">MGTLYQVLSSEYACGRNHLGSFIRYDCLRVKYMDSLNLIASIAYSLALSDGKIGHAIARAVHKMGSGSPYSRVQFEWLLHEPLRSISELLREGPVVVIIDGLDKCDTSTDDIHDILSSHGPGPDCSQTSVFAPELQVSITQVVLDTSSKGVNSDIEKYIATHFSNVYKTLEEHAKEVNRSHQLRQKHDAVKELAQRANGLFIWAVAVCKFLEQVPSEARLEVLLGTQIPDDAMQSLTMLYRTALDIIVTEGHQENLRNADIR</sequence>
<evidence type="ECO:0000313" key="4">
    <source>
        <dbReference type="Proteomes" id="UP001175226"/>
    </source>
</evidence>
<keyword evidence="4" id="KW-1185">Reference proteome</keyword>
<organism evidence="3 4">
    <name type="scientific">Armillaria borealis</name>
    <dbReference type="NCBI Taxonomy" id="47425"/>
    <lineage>
        <taxon>Eukaryota</taxon>
        <taxon>Fungi</taxon>
        <taxon>Dikarya</taxon>
        <taxon>Basidiomycota</taxon>
        <taxon>Agaricomycotina</taxon>
        <taxon>Agaricomycetes</taxon>
        <taxon>Agaricomycetidae</taxon>
        <taxon>Agaricales</taxon>
        <taxon>Marasmiineae</taxon>
        <taxon>Physalacriaceae</taxon>
        <taxon>Armillaria</taxon>
    </lineage>
</organism>
<proteinExistence type="predicted"/>
<evidence type="ECO:0000259" key="2">
    <source>
        <dbReference type="Pfam" id="PF24883"/>
    </source>
</evidence>
<dbReference type="PANTHER" id="PTHR10039">
    <property type="entry name" value="AMELOGENIN"/>
    <property type="match status" value="1"/>
</dbReference>
<accession>A0AA39JA82</accession>